<evidence type="ECO:0000256" key="1">
    <source>
        <dbReference type="SAM" id="MobiDB-lite"/>
    </source>
</evidence>
<reference evidence="2" key="1">
    <citation type="journal article" date="2008" name="BMC Genomics">
        <title>A conifer genomics resource of 200,000 spruce (Picea spp.) ESTs and 6,464 high-quality, sequence-finished full-length cDNAs for Sitka spruce (Picea sitchensis).</title>
        <authorList>
            <person name="Ralph S.G."/>
            <person name="Chun H.J."/>
            <person name="Kolosova N."/>
            <person name="Cooper D."/>
            <person name="Oddy C."/>
            <person name="Ritland C.E."/>
            <person name="Kirkpatrick R."/>
            <person name="Moore R."/>
            <person name="Barber S."/>
            <person name="Holt R.A."/>
            <person name="Jones S.J."/>
            <person name="Marra M.A."/>
            <person name="Douglas C.J."/>
            <person name="Ritland K."/>
            <person name="Bohlmann J."/>
        </authorList>
    </citation>
    <scope>NUCLEOTIDE SEQUENCE</scope>
    <source>
        <tissue evidence="2">Bark</tissue>
    </source>
</reference>
<feature type="compositionally biased region" description="Pro residues" evidence="1">
    <location>
        <begin position="17"/>
        <end position="27"/>
    </location>
</feature>
<feature type="region of interest" description="Disordered" evidence="1">
    <location>
        <begin position="1"/>
        <end position="29"/>
    </location>
</feature>
<dbReference type="EMBL" id="EF086291">
    <property type="protein sequence ID" value="ABK25562.1"/>
    <property type="molecule type" value="mRNA"/>
</dbReference>
<organism evidence="2">
    <name type="scientific">Picea sitchensis</name>
    <name type="common">Sitka spruce</name>
    <name type="synonym">Pinus sitchensis</name>
    <dbReference type="NCBI Taxonomy" id="3332"/>
    <lineage>
        <taxon>Eukaryota</taxon>
        <taxon>Viridiplantae</taxon>
        <taxon>Streptophyta</taxon>
        <taxon>Embryophyta</taxon>
        <taxon>Tracheophyta</taxon>
        <taxon>Spermatophyta</taxon>
        <taxon>Pinopsida</taxon>
        <taxon>Pinidae</taxon>
        <taxon>Conifers I</taxon>
        <taxon>Pinales</taxon>
        <taxon>Pinaceae</taxon>
        <taxon>Picea</taxon>
    </lineage>
</organism>
<dbReference type="GO" id="GO:0016020">
    <property type="term" value="C:membrane"/>
    <property type="evidence" value="ECO:0007669"/>
    <property type="project" value="UniProtKB-SubCell"/>
</dbReference>
<protein>
    <submittedName>
        <fullName evidence="2">Uncharacterized protein</fullName>
    </submittedName>
</protein>
<evidence type="ECO:0000313" key="2">
    <source>
        <dbReference type="EMBL" id="ABK25562.1"/>
    </source>
</evidence>
<sequence length="66" mass="7122">MSDHKSPPLPAIYLEGHPPPGYPPQAPQPQYAEVPMKTQMRADKGYCGGVIAALCCCFLCEEDICG</sequence>
<name>A9NY51_PICSI</name>
<accession>A9NY51</accession>
<dbReference type="AlphaFoldDB" id="A9NY51"/>
<proteinExistence type="evidence at transcript level"/>